<evidence type="ECO:0000313" key="3">
    <source>
        <dbReference type="Proteomes" id="UP000005307"/>
    </source>
</evidence>
<evidence type="ECO:0000313" key="2">
    <source>
        <dbReference type="EMBL" id="AGI68525.1"/>
    </source>
</evidence>
<dbReference type="HOGENOM" id="CLU_698044_0_0_5"/>
<reference evidence="2 3" key="1">
    <citation type="journal article" date="2013" name="PLoS ONE">
        <title>Poles Apart: Arctic and Antarctic Octadecabacter strains Share High Genome Plasticity and a New Type of Xanthorhodopsin.</title>
        <authorList>
            <person name="Vollmers J."/>
            <person name="Voget S."/>
            <person name="Dietrich S."/>
            <person name="Gollnow K."/>
            <person name="Smits M."/>
            <person name="Meyer K."/>
            <person name="Brinkhoff T."/>
            <person name="Simon M."/>
            <person name="Daniel R."/>
        </authorList>
    </citation>
    <scope>NUCLEOTIDE SEQUENCE [LARGE SCALE GENOMIC DNA]</scope>
    <source>
        <strain evidence="2 3">307</strain>
    </source>
</reference>
<accession>M9RFE4</accession>
<dbReference type="STRING" id="391626.OAN307_c29750"/>
<dbReference type="RefSeq" id="WP_015500514.1">
    <property type="nucleotide sequence ID" value="NC_020911.1"/>
</dbReference>
<dbReference type="eggNOG" id="ENOG5032RM2">
    <property type="taxonomic scope" value="Bacteria"/>
</dbReference>
<dbReference type="EMBL" id="CP003740">
    <property type="protein sequence ID" value="AGI68525.1"/>
    <property type="molecule type" value="Genomic_DNA"/>
</dbReference>
<dbReference type="InterPro" id="IPR032370">
    <property type="entry name" value="FlgT_N"/>
</dbReference>
<keyword evidence="3" id="KW-1185">Reference proteome</keyword>
<protein>
    <recommendedName>
        <fullName evidence="1">Flagellar assembly protein T N-terminal domain-containing protein</fullName>
    </recommendedName>
</protein>
<dbReference type="Pfam" id="PF16548">
    <property type="entry name" value="FlgT_N"/>
    <property type="match status" value="1"/>
</dbReference>
<proteinExistence type="predicted"/>
<evidence type="ECO:0000259" key="1">
    <source>
        <dbReference type="Pfam" id="PF16548"/>
    </source>
</evidence>
<name>M9RFE4_9RHOB</name>
<dbReference type="OrthoDB" id="7815177at2"/>
<dbReference type="Gene3D" id="3.30.1660.40">
    <property type="entry name" value="FlgT, N-terminal domain"/>
    <property type="match status" value="1"/>
</dbReference>
<dbReference type="InterPro" id="IPR038180">
    <property type="entry name" value="FlgT_N_sf"/>
</dbReference>
<dbReference type="AlphaFoldDB" id="M9RFE4"/>
<dbReference type="Proteomes" id="UP000005307">
    <property type="component" value="Chromosome"/>
</dbReference>
<dbReference type="KEGG" id="oat:OAN307_c29750"/>
<sequence length="385" mass="41002">MILRVILKYLGISRCLLAVIFLVALGQGPSFADMVRVTGRAALIDGDTALAQRRALEDALYLAALAGGADVSGFSMADRGVLTGESVLVRPGSRILDYSVLRQGPSNNHYEVEIDAYVGAVPEIGCAMRPAVRLIAGHPQIHAGQRAPLWTDAALEQAHVSTIRLLESTPRVDLSTSDISFAPDPQARSNVPDGFDYRALLTGRANEPASTTSNIPDSARALHLSWHATAPSLNSHTLTVTLSAQIIDPAAPNRARQISTRQTVAISANTPWRTVNVLARRDASKVAEIVALKAAAELSNWLDDYACAPLQGELVAAGAGQFRINLGSRDGLTHQSLAFVEGHGQPWTVFRIVELTASSSTVSPLNINRAGRNLEGANVRFELGG</sequence>
<feature type="domain" description="Flagellar assembly protein T N-terminal" evidence="1">
    <location>
        <begin position="34"/>
        <end position="116"/>
    </location>
</feature>
<organism evidence="2 3">
    <name type="scientific">Octadecabacter antarcticus 307</name>
    <dbReference type="NCBI Taxonomy" id="391626"/>
    <lineage>
        <taxon>Bacteria</taxon>
        <taxon>Pseudomonadati</taxon>
        <taxon>Pseudomonadota</taxon>
        <taxon>Alphaproteobacteria</taxon>
        <taxon>Rhodobacterales</taxon>
        <taxon>Roseobacteraceae</taxon>
        <taxon>Octadecabacter</taxon>
    </lineage>
</organism>
<gene>
    <name evidence="2" type="ORF">OAN307_c29750</name>
</gene>